<sequence length="306" mass="35857">MNLYNVDDERLTNLNITSHVIMNIEYFWTDERVRRLCEAIQNLDDIQINLDLFQPRSCTQITDQCFQYFGNLMPTNLLELSLNNWGNQNYNISDIAFIHLGKAFKNLKILRLNLQQWGHKGCKISNIGVVQLFKSLPQQIQELELNLNKLGYRNQNITGHSFVAMGDFIENLENLKNLTLNLADWGNDYNRSLELFLNEDLQYLIEKIFTLDLEKLHLDLTGLGMNGSKITEESAFFLLQHLQQTDIYDLNIILQGWICNVEVKNQILKMTKEKQQQKKYMYQLLAIKSLDVSTQERILEEIFAKL</sequence>
<evidence type="ECO:0000313" key="2">
    <source>
        <dbReference type="Proteomes" id="UP000688137"/>
    </source>
</evidence>
<organism evidence="1 2">
    <name type="scientific">Paramecium primaurelia</name>
    <dbReference type="NCBI Taxonomy" id="5886"/>
    <lineage>
        <taxon>Eukaryota</taxon>
        <taxon>Sar</taxon>
        <taxon>Alveolata</taxon>
        <taxon>Ciliophora</taxon>
        <taxon>Intramacronucleata</taxon>
        <taxon>Oligohymenophorea</taxon>
        <taxon>Peniculida</taxon>
        <taxon>Parameciidae</taxon>
        <taxon>Paramecium</taxon>
    </lineage>
</organism>
<gene>
    <name evidence="1" type="ORF">PPRIM_AZ9-3.1.T0290139</name>
</gene>
<dbReference type="Proteomes" id="UP000688137">
    <property type="component" value="Unassembled WGS sequence"/>
</dbReference>
<evidence type="ECO:0000313" key="1">
    <source>
        <dbReference type="EMBL" id="CAD8059732.1"/>
    </source>
</evidence>
<reference evidence="1" key="1">
    <citation type="submission" date="2021-01" db="EMBL/GenBank/DDBJ databases">
        <authorList>
            <consortium name="Genoscope - CEA"/>
            <person name="William W."/>
        </authorList>
    </citation>
    <scope>NUCLEOTIDE SEQUENCE</scope>
</reference>
<protein>
    <submittedName>
        <fullName evidence="1">Uncharacterized protein</fullName>
    </submittedName>
</protein>
<dbReference type="AlphaFoldDB" id="A0A8S1L2R9"/>
<keyword evidence="2" id="KW-1185">Reference proteome</keyword>
<comment type="caution">
    <text evidence="1">The sequence shown here is derived from an EMBL/GenBank/DDBJ whole genome shotgun (WGS) entry which is preliminary data.</text>
</comment>
<name>A0A8S1L2R9_PARPR</name>
<proteinExistence type="predicted"/>
<dbReference type="EMBL" id="CAJJDM010000028">
    <property type="protein sequence ID" value="CAD8059732.1"/>
    <property type="molecule type" value="Genomic_DNA"/>
</dbReference>
<dbReference type="OMA" id="VIMNIEY"/>
<accession>A0A8S1L2R9</accession>